<evidence type="ECO:0000313" key="2">
    <source>
        <dbReference type="Proteomes" id="UP000233654"/>
    </source>
</evidence>
<accession>A0A2N3G4V9</accession>
<proteinExistence type="predicted"/>
<comment type="caution">
    <text evidence="1">The sequence shown here is derived from an EMBL/GenBank/DDBJ whole genome shotgun (WGS) entry which is preliminary data.</text>
</comment>
<name>A0A2N3G4V9_9ACTN</name>
<reference evidence="1 2" key="1">
    <citation type="journal article" date="2017" name="ISME J.">
        <title>Potential for microbial H2 and metal transformations associated with novel bacteria and archaea in deep terrestrial subsurface sediments.</title>
        <authorList>
            <person name="Hernsdorf A.W."/>
            <person name="Amano Y."/>
            <person name="Miyakawa K."/>
            <person name="Ise K."/>
            <person name="Suzuki Y."/>
            <person name="Anantharaman K."/>
            <person name="Probst A."/>
            <person name="Burstein D."/>
            <person name="Thomas B.C."/>
            <person name="Banfield J.F."/>
        </authorList>
    </citation>
    <scope>NUCLEOTIDE SEQUENCE [LARGE SCALE GENOMIC DNA]</scope>
    <source>
        <strain evidence="1">HGW-Actinobacteria-3</strain>
    </source>
</reference>
<dbReference type="Gene3D" id="1.10.30.50">
    <property type="match status" value="1"/>
</dbReference>
<protein>
    <recommendedName>
        <fullName evidence="3">HNH endonuclease</fullName>
    </recommendedName>
</protein>
<dbReference type="EMBL" id="PHEX01000072">
    <property type="protein sequence ID" value="PKQ27614.1"/>
    <property type="molecule type" value="Genomic_DNA"/>
</dbReference>
<dbReference type="AlphaFoldDB" id="A0A2N3G4V9"/>
<sequence>MTLLHRRQPAPRHDDFRLYKVYLREDFVYRCVYCTVHESEWGGFRHFQVEHFRPKVHFPKLLTEYSNLLYACDVCNAFKGDDWPSDQPLTDRVGYLDPCEHDYDLYFVVADDYRLLPMTPVASYMVERLHLNRNQLRKVREKRAREETLHNQYIQLIDDTLTMMQTALCDLAVPAHARQSLEMALAMWRSEREAHLLAWAKRWDPPYNSGDYR</sequence>
<evidence type="ECO:0000313" key="1">
    <source>
        <dbReference type="EMBL" id="PKQ27614.1"/>
    </source>
</evidence>
<organism evidence="1 2">
    <name type="scientific">Candidatus Anoxymicrobium japonicum</name>
    <dbReference type="NCBI Taxonomy" id="2013648"/>
    <lineage>
        <taxon>Bacteria</taxon>
        <taxon>Bacillati</taxon>
        <taxon>Actinomycetota</taxon>
        <taxon>Candidatus Geothermincolia</taxon>
        <taxon>Candidatus Geothermincolales</taxon>
        <taxon>Candidatus Anoxymicrobiaceae</taxon>
        <taxon>Candidatus Anoxymicrobium</taxon>
    </lineage>
</organism>
<dbReference type="Proteomes" id="UP000233654">
    <property type="component" value="Unassembled WGS sequence"/>
</dbReference>
<evidence type="ECO:0008006" key="3">
    <source>
        <dbReference type="Google" id="ProtNLM"/>
    </source>
</evidence>
<gene>
    <name evidence="1" type="ORF">CVT63_07080</name>
</gene>